<dbReference type="Proteomes" id="UP000054047">
    <property type="component" value="Unassembled WGS sequence"/>
</dbReference>
<dbReference type="PROSITE" id="PS50853">
    <property type="entry name" value="FN3"/>
    <property type="match status" value="1"/>
</dbReference>
<dbReference type="InterPro" id="IPR013783">
    <property type="entry name" value="Ig-like_fold"/>
</dbReference>
<accession>A0A0C2G203</accession>
<protein>
    <recommendedName>
        <fullName evidence="1">Fibronectin type-III domain-containing protein</fullName>
    </recommendedName>
</protein>
<dbReference type="Gene3D" id="2.60.40.10">
    <property type="entry name" value="Immunoglobulins"/>
    <property type="match status" value="1"/>
</dbReference>
<dbReference type="InterPro" id="IPR003961">
    <property type="entry name" value="FN3_dom"/>
</dbReference>
<feature type="domain" description="Fibronectin type-III" evidence="1">
    <location>
        <begin position="1"/>
        <end position="46"/>
    </location>
</feature>
<sequence length="62" mass="6562">MRSNSRNVKLTGLLPGKEYEIAVKVVGDDGRESPWSIRDIVPTPPGTVTGGTVAVYCVGFAV</sequence>
<evidence type="ECO:0000259" key="1">
    <source>
        <dbReference type="PROSITE" id="PS50853"/>
    </source>
</evidence>
<dbReference type="EMBL" id="KN738128">
    <property type="protein sequence ID" value="KIH54985.1"/>
    <property type="molecule type" value="Genomic_DNA"/>
</dbReference>
<dbReference type="SUPFAM" id="SSF49265">
    <property type="entry name" value="Fibronectin type III"/>
    <property type="match status" value="1"/>
</dbReference>
<proteinExistence type="predicted"/>
<name>A0A0C2G203_9BILA</name>
<dbReference type="OrthoDB" id="114660at2759"/>
<dbReference type="CDD" id="cd00063">
    <property type="entry name" value="FN3"/>
    <property type="match status" value="1"/>
</dbReference>
<dbReference type="AlphaFoldDB" id="A0A0C2G203"/>
<evidence type="ECO:0000313" key="3">
    <source>
        <dbReference type="Proteomes" id="UP000054047"/>
    </source>
</evidence>
<evidence type="ECO:0000313" key="2">
    <source>
        <dbReference type="EMBL" id="KIH54985.1"/>
    </source>
</evidence>
<reference evidence="2 3" key="1">
    <citation type="submission" date="2013-12" db="EMBL/GenBank/DDBJ databases">
        <title>Draft genome of the parsitic nematode Ancylostoma duodenale.</title>
        <authorList>
            <person name="Mitreva M."/>
        </authorList>
    </citation>
    <scope>NUCLEOTIDE SEQUENCE [LARGE SCALE GENOMIC DNA]</scope>
    <source>
        <strain evidence="2 3">Zhejiang</strain>
    </source>
</reference>
<dbReference type="InterPro" id="IPR036116">
    <property type="entry name" value="FN3_sf"/>
</dbReference>
<gene>
    <name evidence="2" type="ORF">ANCDUO_14867</name>
</gene>
<keyword evidence="3" id="KW-1185">Reference proteome</keyword>
<organism evidence="2 3">
    <name type="scientific">Ancylostoma duodenale</name>
    <dbReference type="NCBI Taxonomy" id="51022"/>
    <lineage>
        <taxon>Eukaryota</taxon>
        <taxon>Metazoa</taxon>
        <taxon>Ecdysozoa</taxon>
        <taxon>Nematoda</taxon>
        <taxon>Chromadorea</taxon>
        <taxon>Rhabditida</taxon>
        <taxon>Rhabditina</taxon>
        <taxon>Rhabditomorpha</taxon>
        <taxon>Strongyloidea</taxon>
        <taxon>Ancylostomatidae</taxon>
        <taxon>Ancylostomatinae</taxon>
        <taxon>Ancylostoma</taxon>
    </lineage>
</organism>